<organism evidence="2 3">
    <name type="scientific">Aureimonas ureilytica</name>
    <dbReference type="NCBI Taxonomy" id="401562"/>
    <lineage>
        <taxon>Bacteria</taxon>
        <taxon>Pseudomonadati</taxon>
        <taxon>Pseudomonadota</taxon>
        <taxon>Alphaproteobacteria</taxon>
        <taxon>Hyphomicrobiales</taxon>
        <taxon>Aurantimonadaceae</taxon>
        <taxon>Aureimonas</taxon>
    </lineage>
</organism>
<dbReference type="EMBL" id="LDPZ01000020">
    <property type="protein sequence ID" value="KTQ95806.1"/>
    <property type="molecule type" value="Genomic_DNA"/>
</dbReference>
<feature type="binding site" evidence="1">
    <location>
        <position position="40"/>
    </location>
    <ligand>
        <name>Zn(2+)</name>
        <dbReference type="ChEBI" id="CHEBI:29105"/>
    </ligand>
</feature>
<dbReference type="InterPro" id="IPR005019">
    <property type="entry name" value="Adenine_glyco"/>
</dbReference>
<dbReference type="PANTHER" id="PTHR30037:SF4">
    <property type="entry name" value="DNA-3-METHYLADENINE GLYCOSYLASE I"/>
    <property type="match status" value="1"/>
</dbReference>
<proteinExistence type="predicted"/>
<dbReference type="OrthoDB" id="9807664at2"/>
<evidence type="ECO:0000256" key="1">
    <source>
        <dbReference type="PIRSR" id="PIRSR605019-1"/>
    </source>
</evidence>
<feature type="binding site" evidence="1">
    <location>
        <position position="201"/>
    </location>
    <ligand>
        <name>Zn(2+)</name>
        <dbReference type="ChEBI" id="CHEBI:29105"/>
    </ligand>
</feature>
<evidence type="ECO:0000313" key="3">
    <source>
        <dbReference type="Proteomes" id="UP000078272"/>
    </source>
</evidence>
<keyword evidence="1" id="KW-0862">Zinc</keyword>
<dbReference type="AlphaFoldDB" id="A0A175R9P8"/>
<dbReference type="RefSeq" id="WP_058634935.1">
    <property type="nucleotide sequence ID" value="NZ_LDPZ01000020.1"/>
</dbReference>
<dbReference type="GO" id="GO:0008725">
    <property type="term" value="F:DNA-3-methyladenine glycosylase activity"/>
    <property type="evidence" value="ECO:0007669"/>
    <property type="project" value="InterPro"/>
</dbReference>
<dbReference type="Proteomes" id="UP000078272">
    <property type="component" value="Unassembled WGS sequence"/>
</dbReference>
<dbReference type="Gene3D" id="1.10.340.30">
    <property type="entry name" value="Hypothetical protein, domain 2"/>
    <property type="match status" value="1"/>
</dbReference>
<dbReference type="PANTHER" id="PTHR30037">
    <property type="entry name" value="DNA-3-METHYLADENINE GLYCOSYLASE 1"/>
    <property type="match status" value="1"/>
</dbReference>
<dbReference type="PATRIC" id="fig|401562.3.peg.1556"/>
<sequence length="222" mass="25018">MSERTDSAPESPLAPCLLLGADGEPRCAWAGAGEDYVRYHDEEWGRPSADDTKLFEKLCLEGFQSGLSWITILRKRARFRERFDGFEIERVAAFDEADIESIVADPGVIRHRGKIVSTINNARRALALREKTGASLAAFLWRFEPPASERPERMTLEWARANPQTPASQRLSKALRAEGFSFVGPTTAYAFMQSMGFVNDHMEGCCIREECEAARQNFVRPR</sequence>
<dbReference type="InterPro" id="IPR052891">
    <property type="entry name" value="DNA-3mA_glycosylase"/>
</dbReference>
<comment type="caution">
    <text evidence="2">The sequence shown here is derived from an EMBL/GenBank/DDBJ whole genome shotgun (WGS) entry which is preliminary data.</text>
</comment>
<name>A0A175R9P8_9HYPH</name>
<dbReference type="SUPFAM" id="SSF48150">
    <property type="entry name" value="DNA-glycosylase"/>
    <property type="match status" value="1"/>
</dbReference>
<dbReference type="GO" id="GO:0046872">
    <property type="term" value="F:metal ion binding"/>
    <property type="evidence" value="ECO:0007669"/>
    <property type="project" value="UniProtKB-KW"/>
</dbReference>
<feature type="binding site" evidence="1">
    <location>
        <position position="205"/>
    </location>
    <ligand>
        <name>Zn(2+)</name>
        <dbReference type="ChEBI" id="CHEBI:29105"/>
    </ligand>
</feature>
<gene>
    <name evidence="2" type="ORF">NS226_10405</name>
</gene>
<evidence type="ECO:0000313" key="2">
    <source>
        <dbReference type="EMBL" id="KTQ95806.1"/>
    </source>
</evidence>
<dbReference type="STRING" id="401562.NS365_17160"/>
<dbReference type="InterPro" id="IPR011257">
    <property type="entry name" value="DNA_glycosylase"/>
</dbReference>
<accession>A0A175R9P8</accession>
<reference evidence="2 3" key="1">
    <citation type="journal article" date="2016" name="Front. Microbiol.">
        <title>Genomic Resource of Rice Seed Associated Bacteria.</title>
        <authorList>
            <person name="Midha S."/>
            <person name="Bansal K."/>
            <person name="Sharma S."/>
            <person name="Kumar N."/>
            <person name="Patil P.P."/>
            <person name="Chaudhry V."/>
            <person name="Patil P.B."/>
        </authorList>
    </citation>
    <scope>NUCLEOTIDE SEQUENCE [LARGE SCALE GENOMIC DNA]</scope>
    <source>
        <strain evidence="2 3">NS226</strain>
    </source>
</reference>
<dbReference type="GO" id="GO:0006284">
    <property type="term" value="P:base-excision repair"/>
    <property type="evidence" value="ECO:0007669"/>
    <property type="project" value="InterPro"/>
</dbReference>
<feature type="binding site" evidence="1">
    <location>
        <position position="27"/>
    </location>
    <ligand>
        <name>Zn(2+)</name>
        <dbReference type="ChEBI" id="CHEBI:29105"/>
    </ligand>
</feature>
<keyword evidence="1" id="KW-0479">Metal-binding</keyword>
<protein>
    <submittedName>
        <fullName evidence="2">3-methyladenine DNA glycosylase</fullName>
    </submittedName>
</protein>
<dbReference type="Pfam" id="PF03352">
    <property type="entry name" value="Adenine_glyco"/>
    <property type="match status" value="1"/>
</dbReference>